<reference evidence="3 4" key="1">
    <citation type="submission" date="2021-01" db="EMBL/GenBank/DDBJ databases">
        <title>Whole genome shotgun sequence of Asanoa siamensis NBRC 107932.</title>
        <authorList>
            <person name="Komaki H."/>
            <person name="Tamura T."/>
        </authorList>
    </citation>
    <scope>NUCLEOTIDE SEQUENCE [LARGE SCALE GENOMIC DNA]</scope>
    <source>
        <strain evidence="3 4">NBRC 107932</strain>
    </source>
</reference>
<comment type="similarity">
    <text evidence="1">Belongs to the peptidase C56 family.</text>
</comment>
<comment type="caution">
    <text evidence="3">The sequence shown here is derived from an EMBL/GenBank/DDBJ whole genome shotgun (WGS) entry which is preliminary data.</text>
</comment>
<evidence type="ECO:0000313" key="3">
    <source>
        <dbReference type="EMBL" id="GIF76185.1"/>
    </source>
</evidence>
<dbReference type="NCBIfam" id="TIGR01382">
    <property type="entry name" value="PfpI"/>
    <property type="match status" value="1"/>
</dbReference>
<organism evidence="3 4">
    <name type="scientific">Asanoa siamensis</name>
    <dbReference type="NCBI Taxonomy" id="926357"/>
    <lineage>
        <taxon>Bacteria</taxon>
        <taxon>Bacillati</taxon>
        <taxon>Actinomycetota</taxon>
        <taxon>Actinomycetes</taxon>
        <taxon>Micromonosporales</taxon>
        <taxon>Micromonosporaceae</taxon>
        <taxon>Asanoa</taxon>
    </lineage>
</organism>
<name>A0ABQ4CY31_9ACTN</name>
<dbReference type="InterPro" id="IPR006286">
    <property type="entry name" value="C56_PfpI-like"/>
</dbReference>
<dbReference type="PROSITE" id="PS51276">
    <property type="entry name" value="PEPTIDASE_C56_PFPI"/>
    <property type="match status" value="1"/>
</dbReference>
<protein>
    <submittedName>
        <fullName evidence="3">Glutamine amidotransferase</fullName>
    </submittedName>
</protein>
<evidence type="ECO:0000259" key="2">
    <source>
        <dbReference type="Pfam" id="PF01965"/>
    </source>
</evidence>
<keyword evidence="3" id="KW-0315">Glutamine amidotransferase</keyword>
<dbReference type="CDD" id="cd03134">
    <property type="entry name" value="GATase1_PfpI_like"/>
    <property type="match status" value="1"/>
</dbReference>
<dbReference type="InterPro" id="IPR002818">
    <property type="entry name" value="DJ-1/PfpI"/>
</dbReference>
<dbReference type="EMBL" id="BONE01000055">
    <property type="protein sequence ID" value="GIF76185.1"/>
    <property type="molecule type" value="Genomic_DNA"/>
</dbReference>
<accession>A0ABQ4CY31</accession>
<dbReference type="Pfam" id="PF01965">
    <property type="entry name" value="DJ-1_PfpI"/>
    <property type="match status" value="1"/>
</dbReference>
<sequence length="177" mass="18872">MGLDGKRIAFLATDGVEEAEYVEPRDAVEKAGGTAELISIKSGEIQSMDHTEKSRTYAVDREVAGANAADYDALVLPGGVQNPDKLRMDEDAVAFVKAFADAGKPIGVICHGPWTLVEAGVLQGRTLTSYPSLRTDIVNAGADWVDEEVHVDGNLISSRNPGDIPAFNKTIVERFAG</sequence>
<dbReference type="PANTHER" id="PTHR42733:SF12">
    <property type="entry name" value="PROTEINASE"/>
    <property type="match status" value="1"/>
</dbReference>
<dbReference type="Proteomes" id="UP000604117">
    <property type="component" value="Unassembled WGS sequence"/>
</dbReference>
<evidence type="ECO:0000256" key="1">
    <source>
        <dbReference type="ARBA" id="ARBA00008542"/>
    </source>
</evidence>
<evidence type="ECO:0000313" key="4">
    <source>
        <dbReference type="Proteomes" id="UP000604117"/>
    </source>
</evidence>
<dbReference type="SUPFAM" id="SSF52317">
    <property type="entry name" value="Class I glutamine amidotransferase-like"/>
    <property type="match status" value="1"/>
</dbReference>
<keyword evidence="4" id="KW-1185">Reference proteome</keyword>
<dbReference type="Gene3D" id="3.40.50.880">
    <property type="match status" value="1"/>
</dbReference>
<feature type="domain" description="DJ-1/PfpI" evidence="2">
    <location>
        <begin position="6"/>
        <end position="173"/>
    </location>
</feature>
<proteinExistence type="inferred from homology"/>
<gene>
    <name evidence="3" type="ORF">Asi02nite_57030</name>
</gene>
<dbReference type="PANTHER" id="PTHR42733">
    <property type="entry name" value="DJ-1 PROTEIN"/>
    <property type="match status" value="1"/>
</dbReference>
<dbReference type="InterPro" id="IPR029062">
    <property type="entry name" value="Class_I_gatase-like"/>
</dbReference>